<gene>
    <name evidence="13" type="ORF">V5799_029331</name>
</gene>
<dbReference type="GO" id="GO:0042500">
    <property type="term" value="F:aspartic endopeptidase activity, intramembrane cleaving"/>
    <property type="evidence" value="ECO:0007669"/>
    <property type="project" value="InterPro"/>
</dbReference>
<dbReference type="GO" id="GO:0007219">
    <property type="term" value="P:Notch signaling pathway"/>
    <property type="evidence" value="ECO:0007669"/>
    <property type="project" value="UniProtKB-KW"/>
</dbReference>
<keyword evidence="2 11" id="KW-0812">Transmembrane</keyword>
<evidence type="ECO:0000256" key="10">
    <source>
        <dbReference type="ARBA" id="ARBA00066080"/>
    </source>
</evidence>
<dbReference type="EC" id="3.4.23.-" evidence="11"/>
<proteinExistence type="inferred from homology"/>
<dbReference type="GO" id="GO:0044351">
    <property type="term" value="P:macropinocytosis"/>
    <property type="evidence" value="ECO:0007669"/>
    <property type="project" value="UniProtKB-ARBA"/>
</dbReference>
<keyword evidence="14" id="KW-1185">Reference proteome</keyword>
<dbReference type="InterPro" id="IPR042524">
    <property type="entry name" value="Presenilin_C"/>
</dbReference>
<feature type="transmembrane region" description="Helical" evidence="11">
    <location>
        <begin position="396"/>
        <end position="420"/>
    </location>
</feature>
<comment type="function">
    <text evidence="11">Probable subunit of the gamma-secretase complex, an endoprotease complex that catalyzes the intramembrane cleavage of integral membrane proteins such as Notch receptors.</text>
</comment>
<reference evidence="13 14" key="1">
    <citation type="journal article" date="2023" name="Arcadia Sci">
        <title>De novo assembly of a long-read Amblyomma americanum tick genome.</title>
        <authorList>
            <person name="Chou S."/>
            <person name="Poskanzer K.E."/>
            <person name="Rollins M."/>
            <person name="Thuy-Boun P.S."/>
        </authorList>
    </citation>
    <scope>NUCLEOTIDE SEQUENCE [LARGE SCALE GENOMIC DNA]</scope>
    <source>
        <strain evidence="13">F_SG_1</strain>
        <tissue evidence="13">Salivary glands</tissue>
    </source>
</reference>
<dbReference type="FunFam" id="1.10.472.100:FF:000003">
    <property type="entry name" value="Presenilin"/>
    <property type="match status" value="1"/>
</dbReference>
<comment type="function">
    <text evidence="9">Probable catalytic subunit of the gamma-secretase complex, an endoprotease complex that catalyzes the intramembrane cleavage of integral membrane proteins such as Notch receptors. Requires the other members of the gamma-secretase complex to have a protease activity.</text>
</comment>
<evidence type="ECO:0000313" key="13">
    <source>
        <dbReference type="EMBL" id="KAK8777322.1"/>
    </source>
</evidence>
<evidence type="ECO:0000256" key="11">
    <source>
        <dbReference type="RuleBase" id="RU361148"/>
    </source>
</evidence>
<feature type="compositionally biased region" description="Basic residues" evidence="12">
    <location>
        <begin position="342"/>
        <end position="356"/>
    </location>
</feature>
<comment type="subunit">
    <text evidence="10">Homodimer. Component of the gamma-secretase complex, a complex composed of a presenilin homodimer, nicastrin, aph1 and pen2.</text>
</comment>
<name>A0AAQ4ERG0_AMBAM</name>
<feature type="transmembrane region" description="Helical" evidence="11">
    <location>
        <begin position="16"/>
        <end position="35"/>
    </location>
</feature>
<evidence type="ECO:0000256" key="1">
    <source>
        <dbReference type="ARBA" id="ARBA00008604"/>
    </source>
</evidence>
<evidence type="ECO:0000256" key="4">
    <source>
        <dbReference type="ARBA" id="ARBA00022824"/>
    </source>
</evidence>
<dbReference type="Gene3D" id="1.10.472.100">
    <property type="entry name" value="Presenilin"/>
    <property type="match status" value="1"/>
</dbReference>
<comment type="caution">
    <text evidence="13">The sequence shown here is derived from an EMBL/GenBank/DDBJ whole genome shotgun (WGS) entry which is preliminary data.</text>
</comment>
<dbReference type="InterPro" id="IPR001108">
    <property type="entry name" value="Peptidase_A22A"/>
</dbReference>
<dbReference type="GO" id="GO:0005789">
    <property type="term" value="C:endoplasmic reticulum membrane"/>
    <property type="evidence" value="ECO:0007669"/>
    <property type="project" value="UniProtKB-SubCell"/>
</dbReference>
<feature type="transmembrane region" description="Helical" evidence="11">
    <location>
        <begin position="47"/>
        <end position="67"/>
    </location>
</feature>
<dbReference type="SMART" id="SM00730">
    <property type="entry name" value="PSN"/>
    <property type="match status" value="1"/>
</dbReference>
<dbReference type="GO" id="GO:0070765">
    <property type="term" value="C:gamma-secretase complex"/>
    <property type="evidence" value="ECO:0007669"/>
    <property type="project" value="TreeGrafter"/>
</dbReference>
<accession>A0AAQ4ERG0</accession>
<evidence type="ECO:0000256" key="2">
    <source>
        <dbReference type="ARBA" id="ARBA00022692"/>
    </source>
</evidence>
<protein>
    <recommendedName>
        <fullName evidence="11">Presenilin</fullName>
        <ecNumber evidence="11">3.4.23.-</ecNumber>
    </recommendedName>
</protein>
<organism evidence="13 14">
    <name type="scientific">Amblyomma americanum</name>
    <name type="common">Lone star tick</name>
    <dbReference type="NCBI Taxonomy" id="6943"/>
    <lineage>
        <taxon>Eukaryota</taxon>
        <taxon>Metazoa</taxon>
        <taxon>Ecdysozoa</taxon>
        <taxon>Arthropoda</taxon>
        <taxon>Chelicerata</taxon>
        <taxon>Arachnida</taxon>
        <taxon>Acari</taxon>
        <taxon>Parasitiformes</taxon>
        <taxon>Ixodida</taxon>
        <taxon>Ixodoidea</taxon>
        <taxon>Ixodidae</taxon>
        <taxon>Amblyomminae</taxon>
        <taxon>Amblyomma</taxon>
    </lineage>
</organism>
<dbReference type="GO" id="GO:0055074">
    <property type="term" value="P:calcium ion homeostasis"/>
    <property type="evidence" value="ECO:0007669"/>
    <property type="project" value="TreeGrafter"/>
</dbReference>
<dbReference type="PANTHER" id="PTHR10202">
    <property type="entry name" value="PRESENILIN"/>
    <property type="match status" value="1"/>
</dbReference>
<dbReference type="GO" id="GO:0016485">
    <property type="term" value="P:protein processing"/>
    <property type="evidence" value="ECO:0007669"/>
    <property type="project" value="InterPro"/>
</dbReference>
<dbReference type="EMBL" id="JARKHS020011974">
    <property type="protein sequence ID" value="KAK8777322.1"/>
    <property type="molecule type" value="Genomic_DNA"/>
</dbReference>
<dbReference type="PRINTS" id="PR01072">
    <property type="entry name" value="PRESENILIN"/>
</dbReference>
<feature type="transmembrane region" description="Helical" evidence="11">
    <location>
        <begin position="76"/>
        <end position="93"/>
    </location>
</feature>
<keyword evidence="4 11" id="KW-0256">Endoplasmic reticulum</keyword>
<dbReference type="AlphaFoldDB" id="A0AAQ4ERG0"/>
<evidence type="ECO:0000256" key="9">
    <source>
        <dbReference type="ARBA" id="ARBA00053367"/>
    </source>
</evidence>
<comment type="domain">
    <text evidence="11">The PAL motif is required for normal active site conformation.</text>
</comment>
<evidence type="ECO:0000256" key="8">
    <source>
        <dbReference type="ARBA" id="ARBA00023136"/>
    </source>
</evidence>
<keyword evidence="8 11" id="KW-0472">Membrane</keyword>
<feature type="transmembrane region" description="Helical" evidence="11">
    <location>
        <begin position="426"/>
        <end position="445"/>
    </location>
</feature>
<evidence type="ECO:0000256" key="5">
    <source>
        <dbReference type="ARBA" id="ARBA00022976"/>
    </source>
</evidence>
<keyword evidence="7 11" id="KW-0333">Golgi apparatus</keyword>
<dbReference type="GO" id="GO:0006509">
    <property type="term" value="P:membrane protein ectodomain proteolysis"/>
    <property type="evidence" value="ECO:0007669"/>
    <property type="project" value="TreeGrafter"/>
</dbReference>
<dbReference type="InterPro" id="IPR006639">
    <property type="entry name" value="Preselin/SPP"/>
</dbReference>
<evidence type="ECO:0000256" key="6">
    <source>
        <dbReference type="ARBA" id="ARBA00022989"/>
    </source>
</evidence>
<evidence type="ECO:0000313" key="14">
    <source>
        <dbReference type="Proteomes" id="UP001321473"/>
    </source>
</evidence>
<keyword evidence="6 11" id="KW-1133">Transmembrane helix</keyword>
<feature type="region of interest" description="Disordered" evidence="12">
    <location>
        <begin position="251"/>
        <end position="369"/>
    </location>
</feature>
<evidence type="ECO:0000256" key="12">
    <source>
        <dbReference type="SAM" id="MobiDB-lite"/>
    </source>
</evidence>
<keyword evidence="3 11" id="KW-0378">Hydrolase</keyword>
<dbReference type="GO" id="GO:0000139">
    <property type="term" value="C:Golgi membrane"/>
    <property type="evidence" value="ECO:0007669"/>
    <property type="project" value="UniProtKB-SubCell"/>
</dbReference>
<dbReference type="Pfam" id="PF01080">
    <property type="entry name" value="Presenilin"/>
    <property type="match status" value="1"/>
</dbReference>
<sequence length="457" mass="49930">MQLFTTSETTRVPTQAWMMTGTTILLFLTSYYYMGRIAFYFNLPLDHLSWSVFIWNVGVTGITALYYEGPFLMQQGYLVYVSVLMAMILEESFPEWTSWILLVLVSIWDVFAVLCIVGPLRILLETAKERNEPLFPALVFSTSSAWCYAADELSISMAPPGTSSVAAAGAMRLRADKAPAVPMVGSESMSETQGVTKNLASEGPDLLRRHLLLVPSSHEEEEIFDSWPNSPDVKQHLVVYVELSKALRAVSGRSRKAPKIMNASDPNSSTSATSGTDGDKEPSSDPSGADYADEEQGRGLPSTRMPNSEDAGGALDSDPQDAHPGPSDVPVVHPSQGGKGPRNSRGHRTRRHRNTKSTRQQEILDDASSERGMKMGLGDFIFYSVLVGKASRHGTVVTVIACYVAVIVGILLTLFLLVLLQKPLPALPFSISLGITAYFSSVYLTEPFLDNMDALAF</sequence>
<evidence type="ECO:0000256" key="3">
    <source>
        <dbReference type="ARBA" id="ARBA00022801"/>
    </source>
</evidence>
<comment type="subcellular location">
    <subcellularLocation>
        <location evidence="11">Endoplasmic reticulum membrane</location>
        <topology evidence="11">Multi-pass membrane protein</topology>
    </subcellularLocation>
    <subcellularLocation>
        <location evidence="11">Golgi apparatus membrane</location>
        <topology evidence="11">Multi-pass membrane protein</topology>
    </subcellularLocation>
</comment>
<dbReference type="GO" id="GO:0034205">
    <property type="term" value="P:amyloid-beta formation"/>
    <property type="evidence" value="ECO:0007669"/>
    <property type="project" value="TreeGrafter"/>
</dbReference>
<dbReference type="PANTHER" id="PTHR10202:SF13">
    <property type="entry name" value="PRESENILIN HOMOLOG"/>
    <property type="match status" value="1"/>
</dbReference>
<comment type="similarity">
    <text evidence="1 11">Belongs to the peptidase A22A family.</text>
</comment>
<evidence type="ECO:0000256" key="7">
    <source>
        <dbReference type="ARBA" id="ARBA00023034"/>
    </source>
</evidence>
<dbReference type="Proteomes" id="UP001321473">
    <property type="component" value="Unassembled WGS sequence"/>
</dbReference>
<keyword evidence="11" id="KW-0645">Protease</keyword>
<feature type="transmembrane region" description="Helical" evidence="11">
    <location>
        <begin position="99"/>
        <end position="124"/>
    </location>
</feature>
<keyword evidence="5 11" id="KW-0914">Notch signaling pathway</keyword>